<dbReference type="Proteomes" id="UP000267794">
    <property type="component" value="Chromosome"/>
</dbReference>
<dbReference type="EMBL" id="CP017982">
    <property type="protein sequence ID" value="AYE61569.1"/>
    <property type="molecule type" value="Genomic_DNA"/>
</dbReference>
<dbReference type="RefSeq" id="WP_003626341.1">
    <property type="nucleotide sequence ID" value="NZ_CP017982.1"/>
</dbReference>
<accession>A0A386REX6</accession>
<proteinExistence type="predicted"/>
<dbReference type="Gene3D" id="3.40.630.40">
    <property type="entry name" value="Zn-dependent exopeptidases"/>
    <property type="match status" value="1"/>
</dbReference>
<evidence type="ECO:0000313" key="2">
    <source>
        <dbReference type="Proteomes" id="UP000267794"/>
    </source>
</evidence>
<evidence type="ECO:0000313" key="1">
    <source>
        <dbReference type="EMBL" id="AYE61569.1"/>
    </source>
</evidence>
<name>A0A386REX6_LACHE</name>
<sequence>MNRFPVVFDLPHSGTTIIAEMADALLPTAVLANTDWFLRELYDFFARAWVYSFRK</sequence>
<keyword evidence="1" id="KW-0378">Hydrolase</keyword>
<dbReference type="AlphaFoldDB" id="A0A386REX6"/>
<organism evidence="1 2">
    <name type="scientific">Lactobacillus helveticus</name>
    <name type="common">Lactobacillus suntoryeus</name>
    <dbReference type="NCBI Taxonomy" id="1587"/>
    <lineage>
        <taxon>Bacteria</taxon>
        <taxon>Bacillati</taxon>
        <taxon>Bacillota</taxon>
        <taxon>Bacilli</taxon>
        <taxon>Lactobacillales</taxon>
        <taxon>Lactobacillaceae</taxon>
        <taxon>Lactobacillus</taxon>
    </lineage>
</organism>
<protein>
    <submittedName>
        <fullName evidence="1">N-formylglutamate amidohydrolase</fullName>
    </submittedName>
</protein>
<dbReference type="SUPFAM" id="SSF53187">
    <property type="entry name" value="Zn-dependent exopeptidases"/>
    <property type="match status" value="1"/>
</dbReference>
<reference evidence="1 2" key="1">
    <citation type="submission" date="2016-10" db="EMBL/GenBank/DDBJ databases">
        <title>Complete genomic sequencing of Lactobacillus helveticus LH99 and comparative genome analysis.</title>
        <authorList>
            <person name="Li N."/>
            <person name="You C."/>
            <person name="Liu Z."/>
        </authorList>
    </citation>
    <scope>NUCLEOTIDE SEQUENCE [LARGE SCALE GENOMIC DNA]</scope>
    <source>
        <strain evidence="1 2">LH99</strain>
    </source>
</reference>
<dbReference type="GO" id="GO:0016787">
    <property type="term" value="F:hydrolase activity"/>
    <property type="evidence" value="ECO:0007669"/>
    <property type="project" value="UniProtKB-KW"/>
</dbReference>
<gene>
    <name evidence="1" type="ORF">BC335_1096</name>
</gene>